<feature type="domain" description="RapZ C-terminal" evidence="1">
    <location>
        <begin position="4"/>
        <end position="116"/>
    </location>
</feature>
<evidence type="ECO:0000313" key="2">
    <source>
        <dbReference type="EMBL" id="MFB9909665.1"/>
    </source>
</evidence>
<evidence type="ECO:0000313" key="3">
    <source>
        <dbReference type="Proteomes" id="UP001589693"/>
    </source>
</evidence>
<proteinExistence type="predicted"/>
<dbReference type="PANTHER" id="PTHR30448:SF0">
    <property type="entry name" value="RNASE ADAPTER PROTEIN RAPZ"/>
    <property type="match status" value="1"/>
</dbReference>
<dbReference type="InterPro" id="IPR053931">
    <property type="entry name" value="RapZ_C"/>
</dbReference>
<keyword evidence="3" id="KW-1185">Reference proteome</keyword>
<organism evidence="2 3">
    <name type="scientific">Allokutzneria oryzae</name>
    <dbReference type="NCBI Taxonomy" id="1378989"/>
    <lineage>
        <taxon>Bacteria</taxon>
        <taxon>Bacillati</taxon>
        <taxon>Actinomycetota</taxon>
        <taxon>Actinomycetes</taxon>
        <taxon>Pseudonocardiales</taxon>
        <taxon>Pseudonocardiaceae</taxon>
        <taxon>Allokutzneria</taxon>
    </lineage>
</organism>
<dbReference type="InterPro" id="IPR005337">
    <property type="entry name" value="RapZ-like"/>
</dbReference>
<comment type="caution">
    <text evidence="2">The sequence shown here is derived from an EMBL/GenBank/DDBJ whole genome shotgun (WGS) entry which is preliminary data.</text>
</comment>
<protein>
    <recommendedName>
        <fullName evidence="1">RapZ C-terminal domain-containing protein</fullName>
    </recommendedName>
</protein>
<reference evidence="2 3" key="1">
    <citation type="submission" date="2024-09" db="EMBL/GenBank/DDBJ databases">
        <authorList>
            <person name="Sun Q."/>
            <person name="Mori K."/>
        </authorList>
    </citation>
    <scope>NUCLEOTIDE SEQUENCE [LARGE SCALE GENOMIC DNA]</scope>
    <source>
        <strain evidence="2 3">TBRC 7907</strain>
    </source>
</reference>
<dbReference type="Pfam" id="PF22740">
    <property type="entry name" value="PapZ_C"/>
    <property type="match status" value="1"/>
</dbReference>
<dbReference type="EMBL" id="JBHLZU010000037">
    <property type="protein sequence ID" value="MFB9909665.1"/>
    <property type="molecule type" value="Genomic_DNA"/>
</dbReference>
<sequence length="123" mass="13501">MEPIRLQSFGYRHGPPPDGAEVIDTRHLPVDHATLAGLAHLNGRHARILRLVTGVPGVRAFITSLVNHALALPADQPRRIALGCETGRHVSPALVTTAHLHLRARGYRVVPLHRDIYTGRGER</sequence>
<gene>
    <name evidence="2" type="ORF">ACFFQA_37515</name>
</gene>
<accession>A0ABV6A943</accession>
<name>A0ABV6A943_9PSEU</name>
<dbReference type="PANTHER" id="PTHR30448">
    <property type="entry name" value="RNASE ADAPTER PROTEIN RAPZ"/>
    <property type="match status" value="1"/>
</dbReference>
<dbReference type="Proteomes" id="UP001589693">
    <property type="component" value="Unassembled WGS sequence"/>
</dbReference>
<dbReference type="RefSeq" id="WP_377862577.1">
    <property type="nucleotide sequence ID" value="NZ_JBHLZU010000037.1"/>
</dbReference>
<evidence type="ECO:0000259" key="1">
    <source>
        <dbReference type="Pfam" id="PF22740"/>
    </source>
</evidence>